<dbReference type="Proteomes" id="UP001234297">
    <property type="component" value="Chromosome 6"/>
</dbReference>
<organism evidence="1 2">
    <name type="scientific">Persea americana</name>
    <name type="common">Avocado</name>
    <dbReference type="NCBI Taxonomy" id="3435"/>
    <lineage>
        <taxon>Eukaryota</taxon>
        <taxon>Viridiplantae</taxon>
        <taxon>Streptophyta</taxon>
        <taxon>Embryophyta</taxon>
        <taxon>Tracheophyta</taxon>
        <taxon>Spermatophyta</taxon>
        <taxon>Magnoliopsida</taxon>
        <taxon>Magnoliidae</taxon>
        <taxon>Laurales</taxon>
        <taxon>Lauraceae</taxon>
        <taxon>Persea</taxon>
    </lineage>
</organism>
<comment type="caution">
    <text evidence="1">The sequence shown here is derived from an EMBL/GenBank/DDBJ whole genome shotgun (WGS) entry which is preliminary data.</text>
</comment>
<evidence type="ECO:0000313" key="2">
    <source>
        <dbReference type="Proteomes" id="UP001234297"/>
    </source>
</evidence>
<accession>A0ACC2L2R2</accession>
<name>A0ACC2L2R2_PERAE</name>
<protein>
    <submittedName>
        <fullName evidence="1">Uncharacterized protein</fullName>
    </submittedName>
</protein>
<proteinExistence type="predicted"/>
<reference evidence="1 2" key="1">
    <citation type="journal article" date="2022" name="Hortic Res">
        <title>A haplotype resolved chromosomal level avocado genome allows analysis of novel avocado genes.</title>
        <authorList>
            <person name="Nath O."/>
            <person name="Fletcher S.J."/>
            <person name="Hayward A."/>
            <person name="Shaw L.M."/>
            <person name="Masouleh A.K."/>
            <person name="Furtado A."/>
            <person name="Henry R.J."/>
            <person name="Mitter N."/>
        </authorList>
    </citation>
    <scope>NUCLEOTIDE SEQUENCE [LARGE SCALE GENOMIC DNA]</scope>
    <source>
        <strain evidence="2">cv. Hass</strain>
    </source>
</reference>
<sequence length="113" mass="12706">MKETNKKDQKIKDMEMSKREMLWKFLGEKKCLGVDATAVEISKTVGKYTACLETFIGKDLEPDPQHKNAEDLLASRLDTLLFQSRSKMEKSLEAEVGAVWGRSGVSTASLEHL</sequence>
<keyword evidence="2" id="KW-1185">Reference proteome</keyword>
<evidence type="ECO:0000313" key="1">
    <source>
        <dbReference type="EMBL" id="KAJ8627676.1"/>
    </source>
</evidence>
<gene>
    <name evidence="1" type="ORF">MRB53_020983</name>
</gene>
<dbReference type="EMBL" id="CM056814">
    <property type="protein sequence ID" value="KAJ8627676.1"/>
    <property type="molecule type" value="Genomic_DNA"/>
</dbReference>